<keyword evidence="1" id="KW-0472">Membrane</keyword>
<dbReference type="EMBL" id="BOPH01000082">
    <property type="protein sequence ID" value="GIJ70644.1"/>
    <property type="molecule type" value="Genomic_DNA"/>
</dbReference>
<organism evidence="2 3">
    <name type="scientific">Virgisporangium ochraceum</name>
    <dbReference type="NCBI Taxonomy" id="65505"/>
    <lineage>
        <taxon>Bacteria</taxon>
        <taxon>Bacillati</taxon>
        <taxon>Actinomycetota</taxon>
        <taxon>Actinomycetes</taxon>
        <taxon>Micromonosporales</taxon>
        <taxon>Micromonosporaceae</taxon>
        <taxon>Virgisporangium</taxon>
    </lineage>
</organism>
<sequence length="120" mass="12392">MMKLGRPPVPVMVASVLSGLFATFLILAGVFAVSQGGVPTALVIGAVLAAVTWAMWTGRRSGRLSAILVGVFLIGVGVFVSESLAMRVLNVGIGLALVALLVLPASVRAYYGDRHRAVTS</sequence>
<comment type="caution">
    <text evidence="2">The sequence shown here is derived from an EMBL/GenBank/DDBJ whole genome shotgun (WGS) entry which is preliminary data.</text>
</comment>
<evidence type="ECO:0000256" key="1">
    <source>
        <dbReference type="SAM" id="Phobius"/>
    </source>
</evidence>
<feature type="transmembrane region" description="Helical" evidence="1">
    <location>
        <begin position="64"/>
        <end position="85"/>
    </location>
</feature>
<feature type="transmembrane region" description="Helical" evidence="1">
    <location>
        <begin position="12"/>
        <end position="32"/>
    </location>
</feature>
<evidence type="ECO:0000313" key="3">
    <source>
        <dbReference type="Proteomes" id="UP000635606"/>
    </source>
</evidence>
<keyword evidence="1" id="KW-0812">Transmembrane</keyword>
<gene>
    <name evidence="2" type="ORF">Voc01_055610</name>
</gene>
<proteinExistence type="predicted"/>
<name>A0A8J4EDF4_9ACTN</name>
<accession>A0A8J4EDF4</accession>
<protein>
    <submittedName>
        <fullName evidence="2">Uncharacterized protein</fullName>
    </submittedName>
</protein>
<feature type="transmembrane region" description="Helical" evidence="1">
    <location>
        <begin position="91"/>
        <end position="111"/>
    </location>
</feature>
<feature type="transmembrane region" description="Helical" evidence="1">
    <location>
        <begin position="38"/>
        <end position="57"/>
    </location>
</feature>
<keyword evidence="3" id="KW-1185">Reference proteome</keyword>
<evidence type="ECO:0000313" key="2">
    <source>
        <dbReference type="EMBL" id="GIJ70644.1"/>
    </source>
</evidence>
<keyword evidence="1" id="KW-1133">Transmembrane helix</keyword>
<dbReference type="Proteomes" id="UP000635606">
    <property type="component" value="Unassembled WGS sequence"/>
</dbReference>
<reference evidence="2" key="1">
    <citation type="submission" date="2021-01" db="EMBL/GenBank/DDBJ databases">
        <title>Whole genome shotgun sequence of Virgisporangium ochraceum NBRC 16418.</title>
        <authorList>
            <person name="Komaki H."/>
            <person name="Tamura T."/>
        </authorList>
    </citation>
    <scope>NUCLEOTIDE SEQUENCE</scope>
    <source>
        <strain evidence="2">NBRC 16418</strain>
    </source>
</reference>
<dbReference type="AlphaFoldDB" id="A0A8J4EDF4"/>